<dbReference type="EMBL" id="ALBS01000048">
    <property type="protein sequence ID" value="EJT51727.1"/>
    <property type="molecule type" value="Genomic_DNA"/>
</dbReference>
<dbReference type="RefSeq" id="XP_014182863.1">
    <property type="nucleotide sequence ID" value="XM_014327388.1"/>
</dbReference>
<accession>J6F8U1</accession>
<dbReference type="HOGENOM" id="CLU_1876895_0_0_1"/>
<gene>
    <name evidence="1" type="ORF">A1Q1_07139</name>
</gene>
<dbReference type="Proteomes" id="UP000002748">
    <property type="component" value="Unassembled WGS sequence"/>
</dbReference>
<dbReference type="KEGG" id="tasa:A1Q1_07139"/>
<proteinExistence type="predicted"/>
<evidence type="ECO:0000313" key="2">
    <source>
        <dbReference type="Proteomes" id="UP000002748"/>
    </source>
</evidence>
<reference evidence="1 2" key="1">
    <citation type="journal article" date="2012" name="Eukaryot. Cell">
        <title>Draft genome sequence of CBS 2479, the standard type strain of Trichosporon asahii.</title>
        <authorList>
            <person name="Yang R.Y."/>
            <person name="Li H.T."/>
            <person name="Zhu H."/>
            <person name="Zhou G.P."/>
            <person name="Wang M."/>
            <person name="Wang L."/>
        </authorList>
    </citation>
    <scope>NUCLEOTIDE SEQUENCE [LARGE SCALE GENOMIC DNA]</scope>
    <source>
        <strain evidence="2">ATCC 90039 / CBS 2479 / JCM 2466 / KCTC 7840 / NCYC 2677 / UAMH 7654</strain>
    </source>
</reference>
<protein>
    <submittedName>
        <fullName evidence="1">Uncharacterized protein</fullName>
    </submittedName>
</protein>
<dbReference type="AlphaFoldDB" id="J6F8U1"/>
<evidence type="ECO:0000313" key="1">
    <source>
        <dbReference type="EMBL" id="EJT51727.1"/>
    </source>
</evidence>
<organism evidence="1 2">
    <name type="scientific">Trichosporon asahii var. asahii (strain ATCC 90039 / CBS 2479 / JCM 2466 / KCTC 7840 / NBRC 103889/ NCYC 2677 / UAMH 7654)</name>
    <name type="common">Yeast</name>
    <dbReference type="NCBI Taxonomy" id="1186058"/>
    <lineage>
        <taxon>Eukaryota</taxon>
        <taxon>Fungi</taxon>
        <taxon>Dikarya</taxon>
        <taxon>Basidiomycota</taxon>
        <taxon>Agaricomycotina</taxon>
        <taxon>Tremellomycetes</taxon>
        <taxon>Trichosporonales</taxon>
        <taxon>Trichosporonaceae</taxon>
        <taxon>Trichosporon</taxon>
    </lineage>
</organism>
<sequence length="136" mass="14181">MLAVAAAGPKLPSGTDFCLRIAYGLLSLHMPATAPHGSATASQYSTYIQYTKRLSIPRDHDMAARPIGLSAALVTKNSLGQFPVPPGLSSLRSAPKHYGPWGVCLLVPVLEQGTLMLTGATEALQRSASSADPSPP</sequence>
<comment type="caution">
    <text evidence="1">The sequence shown here is derived from an EMBL/GenBank/DDBJ whole genome shotgun (WGS) entry which is preliminary data.</text>
</comment>
<name>J6F8U1_TRIAS</name>
<dbReference type="VEuPathDB" id="FungiDB:A1Q1_07139"/>
<dbReference type="GeneID" id="25990651"/>